<dbReference type="InterPro" id="IPR014121">
    <property type="entry name" value="TraN_Ftype"/>
</dbReference>
<protein>
    <recommendedName>
        <fullName evidence="3">IncF plasmid conjugative transfer protein TraN</fullName>
    </recommendedName>
</protein>
<dbReference type="Pfam" id="PF06986">
    <property type="entry name" value="F_T4SS_TraN"/>
    <property type="match status" value="1"/>
</dbReference>
<dbReference type="EMBL" id="MCBA01000067">
    <property type="protein sequence ID" value="RGP89875.1"/>
    <property type="molecule type" value="Genomic_DNA"/>
</dbReference>
<evidence type="ECO:0000313" key="1">
    <source>
        <dbReference type="EMBL" id="RGP89875.1"/>
    </source>
</evidence>
<proteinExistence type="predicted"/>
<evidence type="ECO:0000313" key="2">
    <source>
        <dbReference type="Proteomes" id="UP000266701"/>
    </source>
</evidence>
<gene>
    <name evidence="1" type="ORF">BC353_09955</name>
</gene>
<sequence>MGDQYQCVANGAAKYCSPNKCVDKKDPANEEAKDVDGNMLVDDGKRNDQGLCLDQVYIYNGRGQRCLKSGIETAFQNCCKDKGKVFQDGAGAYSSIGTASQTISGLYSVAEMAYITYSAQTAAGVSSAFAAELAASAAQQQLLIAFDPTTIAISVAMHFVMEWVMNACDQMDMETAMAHSSGYCVEVGEYCKKKIKFIGCVQKARSFCCFNSKLARIIQEQGRPQLTTVNGFGTPSEPNCRGFTPEEFQRIDFAKIDLGEYIEELQKHTQEQVQQNIQQVTEDFFNKVK</sequence>
<dbReference type="Proteomes" id="UP000266701">
    <property type="component" value="Unassembled WGS sequence"/>
</dbReference>
<reference evidence="1 2" key="1">
    <citation type="journal article" date="2017" name="Emerg. Infect. Dis.">
        <title>Carbapenemase VCC-1-Producing Vibrio cholerae in Coastal Waters of Germany.</title>
        <authorList>
            <person name="Hammerl J.A."/>
            <person name="Jackel C."/>
            <person name="Bortolaia V."/>
            <person name="Schwartz K."/>
            <person name="Bier N."/>
            <person name="Hendriksen R.S."/>
            <person name="Guerra B."/>
            <person name="Strauch E."/>
        </authorList>
    </citation>
    <scope>NUCLEOTIDE SEQUENCE [LARGE SCALE GENOMIC DNA]</scope>
    <source>
        <strain evidence="1 2">VN-2825</strain>
    </source>
</reference>
<evidence type="ECO:0008006" key="3">
    <source>
        <dbReference type="Google" id="ProtNLM"/>
    </source>
</evidence>
<name>A0A395U0B0_VIBCL</name>
<comment type="caution">
    <text evidence="1">The sequence shown here is derived from an EMBL/GenBank/DDBJ whole genome shotgun (WGS) entry which is preliminary data.</text>
</comment>
<accession>A0A395U0B0</accession>
<dbReference type="AlphaFoldDB" id="A0A395U0B0"/>
<organism evidence="1 2">
    <name type="scientific">Vibrio cholerae</name>
    <dbReference type="NCBI Taxonomy" id="666"/>
    <lineage>
        <taxon>Bacteria</taxon>
        <taxon>Pseudomonadati</taxon>
        <taxon>Pseudomonadota</taxon>
        <taxon>Gammaproteobacteria</taxon>
        <taxon>Vibrionales</taxon>
        <taxon>Vibrionaceae</taxon>
        <taxon>Vibrio</taxon>
    </lineage>
</organism>